<proteinExistence type="predicted"/>
<dbReference type="Gene3D" id="1.10.10.10">
    <property type="entry name" value="Winged helix-like DNA-binding domain superfamily/Winged helix DNA-binding domain"/>
    <property type="match status" value="1"/>
</dbReference>
<gene>
    <name evidence="2" type="ORF">E4M00_10100</name>
</gene>
<dbReference type="AlphaFoldDB" id="A0A4Y9R0U3"/>
<evidence type="ECO:0000313" key="2">
    <source>
        <dbReference type="EMBL" id="TFV98344.1"/>
    </source>
</evidence>
<dbReference type="GO" id="GO:0006950">
    <property type="term" value="P:response to stress"/>
    <property type="evidence" value="ECO:0007669"/>
    <property type="project" value="TreeGrafter"/>
</dbReference>
<evidence type="ECO:0000313" key="3">
    <source>
        <dbReference type="Proteomes" id="UP000298127"/>
    </source>
</evidence>
<evidence type="ECO:0000259" key="1">
    <source>
        <dbReference type="PROSITE" id="PS50995"/>
    </source>
</evidence>
<dbReference type="Proteomes" id="UP000298127">
    <property type="component" value="Unassembled WGS sequence"/>
</dbReference>
<dbReference type="InterPro" id="IPR039422">
    <property type="entry name" value="MarR/SlyA-like"/>
</dbReference>
<dbReference type="InterPro" id="IPR000835">
    <property type="entry name" value="HTH_MarR-typ"/>
</dbReference>
<dbReference type="PANTHER" id="PTHR33164:SF99">
    <property type="entry name" value="MARR FAMILY REGULATORY PROTEIN"/>
    <property type="match status" value="1"/>
</dbReference>
<organism evidence="2 3">
    <name type="scientific">Orlajensenia leifsoniae</name>
    <dbReference type="NCBI Taxonomy" id="2561933"/>
    <lineage>
        <taxon>Bacteria</taxon>
        <taxon>Bacillati</taxon>
        <taxon>Actinomycetota</taxon>
        <taxon>Actinomycetes</taxon>
        <taxon>Micrococcales</taxon>
        <taxon>Microbacteriaceae</taxon>
        <taxon>Orlajensenia</taxon>
    </lineage>
</organism>
<sequence length="160" mass="17332">MSTTETAVADVDEAWASFQRLRTQLTGRINRELTQSTGLSEADFDILFALDESEDKSLRALALRCGLDWEKSRLSHQLRRMESRGLVAKEACIEDARGTTIVLTDAGRAAIAAARGCHAAAVSRYFGDVLSAEQLAALSSISSAVLERLAEDAPEPVHGR</sequence>
<name>A0A4Y9R0U3_9MICO</name>
<dbReference type="InterPro" id="IPR036388">
    <property type="entry name" value="WH-like_DNA-bd_sf"/>
</dbReference>
<keyword evidence="3" id="KW-1185">Reference proteome</keyword>
<accession>A0A4Y9R0U3</accession>
<protein>
    <submittedName>
        <fullName evidence="2">MarR family transcriptional regulator</fullName>
    </submittedName>
</protein>
<dbReference type="RefSeq" id="WP_135120325.1">
    <property type="nucleotide sequence ID" value="NZ_SPQZ01000003.1"/>
</dbReference>
<dbReference type="SMART" id="SM00347">
    <property type="entry name" value="HTH_MARR"/>
    <property type="match status" value="1"/>
</dbReference>
<dbReference type="PROSITE" id="PS50995">
    <property type="entry name" value="HTH_MARR_2"/>
    <property type="match status" value="1"/>
</dbReference>
<dbReference type="Pfam" id="PF12802">
    <property type="entry name" value="MarR_2"/>
    <property type="match status" value="1"/>
</dbReference>
<dbReference type="EMBL" id="SPQZ01000003">
    <property type="protein sequence ID" value="TFV98344.1"/>
    <property type="molecule type" value="Genomic_DNA"/>
</dbReference>
<dbReference type="GO" id="GO:0003700">
    <property type="term" value="F:DNA-binding transcription factor activity"/>
    <property type="evidence" value="ECO:0007669"/>
    <property type="project" value="InterPro"/>
</dbReference>
<comment type="caution">
    <text evidence="2">The sequence shown here is derived from an EMBL/GenBank/DDBJ whole genome shotgun (WGS) entry which is preliminary data.</text>
</comment>
<feature type="domain" description="HTH marR-type" evidence="1">
    <location>
        <begin position="11"/>
        <end position="147"/>
    </location>
</feature>
<dbReference type="InterPro" id="IPR036390">
    <property type="entry name" value="WH_DNA-bd_sf"/>
</dbReference>
<dbReference type="PANTHER" id="PTHR33164">
    <property type="entry name" value="TRANSCRIPTIONAL REGULATOR, MARR FAMILY"/>
    <property type="match status" value="1"/>
</dbReference>
<dbReference type="SUPFAM" id="SSF46785">
    <property type="entry name" value="Winged helix' DNA-binding domain"/>
    <property type="match status" value="1"/>
</dbReference>
<reference evidence="2 3" key="1">
    <citation type="journal article" date="2018" name="J. Microbiol.">
        <title>Leifsonia flava sp. nov., a novel actinobacterium isolated from the rhizosphere of Aquilegia viridiflora.</title>
        <authorList>
            <person name="Cai Y."/>
            <person name="Tao W.Z."/>
            <person name="Ma Y.J."/>
            <person name="Cheng J."/>
            <person name="Zhang M.Y."/>
            <person name="Zhang Y.X."/>
        </authorList>
    </citation>
    <scope>NUCLEOTIDE SEQUENCE [LARGE SCALE GENOMIC DNA]</scope>
    <source>
        <strain evidence="2 3">SYP-B2174</strain>
    </source>
</reference>